<comment type="subcellular location">
    <subcellularLocation>
        <location evidence="1">Cytoplasm</location>
        <location evidence="1">Cytoskeleton</location>
        <location evidence="1">Cilium axoneme</location>
    </subcellularLocation>
</comment>
<accession>A0ABN8B8L5</accession>
<evidence type="ECO:0000313" key="7">
    <source>
        <dbReference type="EMBL" id="CAH0405976.1"/>
    </source>
</evidence>
<gene>
    <name evidence="7" type="ORF">CHILSU_LOCUS9349</name>
</gene>
<evidence type="ECO:0000313" key="8">
    <source>
        <dbReference type="Proteomes" id="UP001153292"/>
    </source>
</evidence>
<organism evidence="7 8">
    <name type="scientific">Chilo suppressalis</name>
    <name type="common">Asiatic rice borer moth</name>
    <dbReference type="NCBI Taxonomy" id="168631"/>
    <lineage>
        <taxon>Eukaryota</taxon>
        <taxon>Metazoa</taxon>
        <taxon>Ecdysozoa</taxon>
        <taxon>Arthropoda</taxon>
        <taxon>Hexapoda</taxon>
        <taxon>Insecta</taxon>
        <taxon>Pterygota</taxon>
        <taxon>Neoptera</taxon>
        <taxon>Endopterygota</taxon>
        <taxon>Lepidoptera</taxon>
        <taxon>Glossata</taxon>
        <taxon>Ditrysia</taxon>
        <taxon>Pyraloidea</taxon>
        <taxon>Crambidae</taxon>
        <taxon>Crambinae</taxon>
        <taxon>Chilo</taxon>
    </lineage>
</organism>
<dbReference type="SMART" id="SM00676">
    <property type="entry name" value="DM10"/>
    <property type="match status" value="1"/>
</dbReference>
<dbReference type="Gene3D" id="2.30.29.170">
    <property type="match status" value="1"/>
</dbReference>
<dbReference type="InterPro" id="IPR040193">
    <property type="entry name" value="EFHC1/EFHC2/EFHB"/>
</dbReference>
<name>A0ABN8B8L5_CHISP</name>
<dbReference type="EMBL" id="OU963898">
    <property type="protein sequence ID" value="CAH0405976.1"/>
    <property type="molecule type" value="Genomic_DNA"/>
</dbReference>
<evidence type="ECO:0000256" key="3">
    <source>
        <dbReference type="ARBA" id="ARBA00022737"/>
    </source>
</evidence>
<keyword evidence="4" id="KW-0206">Cytoskeleton</keyword>
<dbReference type="Pfam" id="PF06565">
    <property type="entry name" value="DM10_dom"/>
    <property type="match status" value="1"/>
</dbReference>
<dbReference type="PROSITE" id="PS51336">
    <property type="entry name" value="DM10"/>
    <property type="match status" value="1"/>
</dbReference>
<keyword evidence="5" id="KW-0966">Cell projection</keyword>
<sequence>MARSSLGLVLRYNAPTTQNNEIFEEWLESQGIEVSQPEDLPVDAYTEKERWKNVAPPKKVKSHDDPLLRFLQYDGKVLAFNVVWDDRDSENGELRPYKLLYFLQDDTIAVKELHDDRGGKDPFPLLLKKTKLSKKWNEKPGKTFFFHFLIFQFPNK</sequence>
<keyword evidence="3" id="KW-0677">Repeat</keyword>
<dbReference type="Proteomes" id="UP001153292">
    <property type="component" value="Chromosome 5"/>
</dbReference>
<evidence type="ECO:0000256" key="2">
    <source>
        <dbReference type="ARBA" id="ARBA00022490"/>
    </source>
</evidence>
<protein>
    <recommendedName>
        <fullName evidence="6">DM10 domain-containing protein</fullName>
    </recommendedName>
</protein>
<proteinExistence type="predicted"/>
<keyword evidence="2" id="KW-0963">Cytoplasm</keyword>
<dbReference type="InterPro" id="IPR006602">
    <property type="entry name" value="DM10_dom"/>
</dbReference>
<feature type="domain" description="DM10" evidence="6">
    <location>
        <begin position="74"/>
        <end position="156"/>
    </location>
</feature>
<evidence type="ECO:0000256" key="5">
    <source>
        <dbReference type="ARBA" id="ARBA00023273"/>
    </source>
</evidence>
<evidence type="ECO:0000256" key="4">
    <source>
        <dbReference type="ARBA" id="ARBA00023212"/>
    </source>
</evidence>
<evidence type="ECO:0000259" key="6">
    <source>
        <dbReference type="PROSITE" id="PS51336"/>
    </source>
</evidence>
<evidence type="ECO:0000256" key="1">
    <source>
        <dbReference type="ARBA" id="ARBA00004430"/>
    </source>
</evidence>
<reference evidence="7" key="1">
    <citation type="submission" date="2021-12" db="EMBL/GenBank/DDBJ databases">
        <authorList>
            <person name="King R."/>
        </authorList>
    </citation>
    <scope>NUCLEOTIDE SEQUENCE</scope>
</reference>
<dbReference type="PANTHER" id="PTHR12086:SF9">
    <property type="entry name" value="EF-HAND DOMAIN-CONTAINING PROTEIN 1"/>
    <property type="match status" value="1"/>
</dbReference>
<dbReference type="PANTHER" id="PTHR12086">
    <property type="entry name" value="EF-HAND DOMAIN C-TERMINAL CONTAINING PROTEIN"/>
    <property type="match status" value="1"/>
</dbReference>
<keyword evidence="8" id="KW-1185">Reference proteome</keyword>